<accession>A0A0P1B7G0</accession>
<protein>
    <submittedName>
        <fullName evidence="1">Uncharacterized protein</fullName>
    </submittedName>
</protein>
<dbReference type="AlphaFoldDB" id="A0A0P1B7G0"/>
<proteinExistence type="predicted"/>
<evidence type="ECO:0000313" key="1">
    <source>
        <dbReference type="EMBL" id="CEG49777.1"/>
    </source>
</evidence>
<keyword evidence="2" id="KW-1185">Reference proteome</keyword>
<organism evidence="1 2">
    <name type="scientific">Plasmopara halstedii</name>
    <name type="common">Downy mildew of sunflower</name>
    <dbReference type="NCBI Taxonomy" id="4781"/>
    <lineage>
        <taxon>Eukaryota</taxon>
        <taxon>Sar</taxon>
        <taxon>Stramenopiles</taxon>
        <taxon>Oomycota</taxon>
        <taxon>Peronosporomycetes</taxon>
        <taxon>Peronosporales</taxon>
        <taxon>Peronosporaceae</taxon>
        <taxon>Plasmopara</taxon>
    </lineage>
</organism>
<name>A0A0P1B7G0_PLAHL</name>
<dbReference type="RefSeq" id="XP_024586146.1">
    <property type="nucleotide sequence ID" value="XM_024721004.1"/>
</dbReference>
<evidence type="ECO:0000313" key="2">
    <source>
        <dbReference type="Proteomes" id="UP000054928"/>
    </source>
</evidence>
<sequence length="51" mass="5912">MPISKLCTQRGAAAVAPNDLYWYLAVAFDKLRVKDECNKICELRVAYRYED</sequence>
<dbReference type="Proteomes" id="UP000054928">
    <property type="component" value="Unassembled WGS sequence"/>
</dbReference>
<reference evidence="2" key="1">
    <citation type="submission" date="2014-09" db="EMBL/GenBank/DDBJ databases">
        <authorList>
            <person name="Sharma Rahul"/>
            <person name="Thines Marco"/>
        </authorList>
    </citation>
    <scope>NUCLEOTIDE SEQUENCE [LARGE SCALE GENOMIC DNA]</scope>
</reference>
<dbReference type="EMBL" id="CCYD01003092">
    <property type="protein sequence ID" value="CEG49777.1"/>
    <property type="molecule type" value="Genomic_DNA"/>
</dbReference>
<dbReference type="GeneID" id="36402578"/>